<sequence>MDKHWAHLLPFSPSHSLTIAKKLYPSFSSLTRPLHLLLLLRPLPRLLPRPPPRPIHEISHYCYSDHYHAFHHAFHAYSSIYEILSPLILSHASLTSTPHTPILYSSSRLPRP</sequence>
<proteinExistence type="predicted"/>
<keyword evidence="2" id="KW-1185">Reference proteome</keyword>
<accession>A0AAE1NRQ2</accession>
<dbReference type="Proteomes" id="UP001292094">
    <property type="component" value="Unassembled WGS sequence"/>
</dbReference>
<organism evidence="1 2">
    <name type="scientific">Petrolisthes manimaculis</name>
    <dbReference type="NCBI Taxonomy" id="1843537"/>
    <lineage>
        <taxon>Eukaryota</taxon>
        <taxon>Metazoa</taxon>
        <taxon>Ecdysozoa</taxon>
        <taxon>Arthropoda</taxon>
        <taxon>Crustacea</taxon>
        <taxon>Multicrustacea</taxon>
        <taxon>Malacostraca</taxon>
        <taxon>Eumalacostraca</taxon>
        <taxon>Eucarida</taxon>
        <taxon>Decapoda</taxon>
        <taxon>Pleocyemata</taxon>
        <taxon>Anomura</taxon>
        <taxon>Galatheoidea</taxon>
        <taxon>Porcellanidae</taxon>
        <taxon>Petrolisthes</taxon>
    </lineage>
</organism>
<reference evidence="1" key="1">
    <citation type="submission" date="2023-11" db="EMBL/GenBank/DDBJ databases">
        <title>Genome assemblies of two species of porcelain crab, Petrolisthes cinctipes and Petrolisthes manimaculis (Anomura: Porcellanidae).</title>
        <authorList>
            <person name="Angst P."/>
        </authorList>
    </citation>
    <scope>NUCLEOTIDE SEQUENCE</scope>
    <source>
        <strain evidence="1">PB745_02</strain>
        <tissue evidence="1">Gill</tissue>
    </source>
</reference>
<gene>
    <name evidence="1" type="ORF">Pmani_032497</name>
</gene>
<dbReference type="AlphaFoldDB" id="A0AAE1NRQ2"/>
<evidence type="ECO:0000313" key="1">
    <source>
        <dbReference type="EMBL" id="KAK4294913.1"/>
    </source>
</evidence>
<name>A0AAE1NRQ2_9EUCA</name>
<evidence type="ECO:0000313" key="2">
    <source>
        <dbReference type="Proteomes" id="UP001292094"/>
    </source>
</evidence>
<comment type="caution">
    <text evidence="1">The sequence shown here is derived from an EMBL/GenBank/DDBJ whole genome shotgun (WGS) entry which is preliminary data.</text>
</comment>
<dbReference type="EMBL" id="JAWZYT010004180">
    <property type="protein sequence ID" value="KAK4294913.1"/>
    <property type="molecule type" value="Genomic_DNA"/>
</dbReference>
<protein>
    <submittedName>
        <fullName evidence="1">Uncharacterized protein</fullName>
    </submittedName>
</protein>